<name>C1MHT6_MICPC</name>
<proteinExistence type="predicted"/>
<dbReference type="Proteomes" id="UP000001876">
    <property type="component" value="Unassembled WGS sequence"/>
</dbReference>
<gene>
    <name evidence="2" type="ORF">MICPUCDRAFT_50315</name>
</gene>
<feature type="compositionally biased region" description="Acidic residues" evidence="1">
    <location>
        <begin position="1"/>
        <end position="15"/>
    </location>
</feature>
<dbReference type="AlphaFoldDB" id="C1MHT6"/>
<evidence type="ECO:0000313" key="2">
    <source>
        <dbReference type="EMBL" id="EEH60263.1"/>
    </source>
</evidence>
<sequence length="394" mass="39827">MRDDDDDGDDGDGDDDGGRAPPLVCAVTSPGGFGCGVACTLRGAPCVLVPHHVLGDASDPDLDLASRAREARATTRFAAADAAGNGGGVVVAREVRLRPEIFLASSPPPPRGRAPEATRLDYVLVACAAPAGAPPRLLRALEESADVDADALVGAGVVLTAAPKRWLTSDDASDGEASAPEVVRGVVSSVEAATARYDARTARGASGAAVTADGRGGGALVAMHRAGSRDVGEGDGEGVLIREILRDIAETTAANGIAREAAGGNAAPAARALLARAFIGERCRAAAAAARAVASDPAAVARAASSSGDGDDDDAGARALTRALRDWLAKFPRSTSFAVAAAHALGSIRRRFGAGSDGDVDVAACLRGVMERHQGVDAVQSHARWALKMVEKRA</sequence>
<dbReference type="GeneID" id="9681116"/>
<dbReference type="KEGG" id="mpp:MICPUCDRAFT_50315"/>
<accession>C1MHT6</accession>
<evidence type="ECO:0000313" key="3">
    <source>
        <dbReference type="Proteomes" id="UP000001876"/>
    </source>
</evidence>
<dbReference type="RefSeq" id="XP_003055011.1">
    <property type="nucleotide sequence ID" value="XM_003054965.1"/>
</dbReference>
<dbReference type="EMBL" id="GG663735">
    <property type="protein sequence ID" value="EEH60263.1"/>
    <property type="molecule type" value="Genomic_DNA"/>
</dbReference>
<dbReference type="OMA" id="VQSHARW"/>
<protein>
    <submittedName>
        <fullName evidence="2">Predicted protein</fullName>
    </submittedName>
</protein>
<organism evidence="3">
    <name type="scientific">Micromonas pusilla (strain CCMP1545)</name>
    <name type="common">Picoplanktonic green alga</name>
    <dbReference type="NCBI Taxonomy" id="564608"/>
    <lineage>
        <taxon>Eukaryota</taxon>
        <taxon>Viridiplantae</taxon>
        <taxon>Chlorophyta</taxon>
        <taxon>Mamiellophyceae</taxon>
        <taxon>Mamiellales</taxon>
        <taxon>Mamiellaceae</taxon>
        <taxon>Micromonas</taxon>
    </lineage>
</organism>
<dbReference type="PROSITE" id="PS51257">
    <property type="entry name" value="PROKAR_LIPOPROTEIN"/>
    <property type="match status" value="1"/>
</dbReference>
<evidence type="ECO:0000256" key="1">
    <source>
        <dbReference type="SAM" id="MobiDB-lite"/>
    </source>
</evidence>
<reference evidence="2 3" key="1">
    <citation type="journal article" date="2009" name="Science">
        <title>Green evolution and dynamic adaptations revealed by genomes of the marine picoeukaryotes Micromonas.</title>
        <authorList>
            <person name="Worden A.Z."/>
            <person name="Lee J.H."/>
            <person name="Mock T."/>
            <person name="Rouze P."/>
            <person name="Simmons M.P."/>
            <person name="Aerts A.L."/>
            <person name="Allen A.E."/>
            <person name="Cuvelier M.L."/>
            <person name="Derelle E."/>
            <person name="Everett M.V."/>
            <person name="Foulon E."/>
            <person name="Grimwood J."/>
            <person name="Gundlach H."/>
            <person name="Henrissat B."/>
            <person name="Napoli C."/>
            <person name="McDonald S.M."/>
            <person name="Parker M.S."/>
            <person name="Rombauts S."/>
            <person name="Salamov A."/>
            <person name="Von Dassow P."/>
            <person name="Badger J.H."/>
            <person name="Coutinho P.M."/>
            <person name="Demir E."/>
            <person name="Dubchak I."/>
            <person name="Gentemann C."/>
            <person name="Eikrem W."/>
            <person name="Gready J.E."/>
            <person name="John U."/>
            <person name="Lanier W."/>
            <person name="Lindquist E.A."/>
            <person name="Lucas S."/>
            <person name="Mayer K.F."/>
            <person name="Moreau H."/>
            <person name="Not F."/>
            <person name="Otillar R."/>
            <person name="Panaud O."/>
            <person name="Pangilinan J."/>
            <person name="Paulsen I."/>
            <person name="Piegu B."/>
            <person name="Poliakov A."/>
            <person name="Robbens S."/>
            <person name="Schmutz J."/>
            <person name="Toulza E."/>
            <person name="Wyss T."/>
            <person name="Zelensky A."/>
            <person name="Zhou K."/>
            <person name="Armbrust E.V."/>
            <person name="Bhattacharya D."/>
            <person name="Goodenough U.W."/>
            <person name="Van de Peer Y."/>
            <person name="Grigoriev I.V."/>
        </authorList>
    </citation>
    <scope>NUCLEOTIDE SEQUENCE [LARGE SCALE GENOMIC DNA]</scope>
    <source>
        <strain evidence="2 3">CCMP1545</strain>
    </source>
</reference>
<keyword evidence="3" id="KW-1185">Reference proteome</keyword>
<feature type="region of interest" description="Disordered" evidence="1">
    <location>
        <begin position="1"/>
        <end position="22"/>
    </location>
</feature>